<dbReference type="HOGENOM" id="CLU_193185_0_0_1"/>
<organism evidence="2 3">
    <name type="scientific">Pisolithus tinctorius Marx 270</name>
    <dbReference type="NCBI Taxonomy" id="870435"/>
    <lineage>
        <taxon>Eukaryota</taxon>
        <taxon>Fungi</taxon>
        <taxon>Dikarya</taxon>
        <taxon>Basidiomycota</taxon>
        <taxon>Agaricomycotina</taxon>
        <taxon>Agaricomycetes</taxon>
        <taxon>Agaricomycetidae</taxon>
        <taxon>Boletales</taxon>
        <taxon>Sclerodermatineae</taxon>
        <taxon>Pisolithaceae</taxon>
        <taxon>Pisolithus</taxon>
    </lineage>
</organism>
<dbReference type="EMBL" id="KN832064">
    <property type="protein sequence ID" value="KIN95553.1"/>
    <property type="molecule type" value="Genomic_DNA"/>
</dbReference>
<sequence length="64" mass="7334">MASWTRSIMLSTYHKYLAPLIPVNENVHTLLGIVSLHPPSRDRCGITSEKMPPPSEPHLRRWTL</sequence>
<dbReference type="AlphaFoldDB" id="A0A0C3NJJ0"/>
<proteinExistence type="predicted"/>
<accession>A0A0C3NJJ0</accession>
<dbReference type="InParanoid" id="A0A0C3NJJ0"/>
<gene>
    <name evidence="2" type="ORF">M404DRAFT_1007337</name>
</gene>
<protein>
    <submittedName>
        <fullName evidence="2">Uncharacterized protein</fullName>
    </submittedName>
</protein>
<feature type="region of interest" description="Disordered" evidence="1">
    <location>
        <begin position="43"/>
        <end position="64"/>
    </location>
</feature>
<evidence type="ECO:0000313" key="3">
    <source>
        <dbReference type="Proteomes" id="UP000054217"/>
    </source>
</evidence>
<dbReference type="Proteomes" id="UP000054217">
    <property type="component" value="Unassembled WGS sequence"/>
</dbReference>
<reference evidence="2 3" key="1">
    <citation type="submission" date="2014-04" db="EMBL/GenBank/DDBJ databases">
        <authorList>
            <consortium name="DOE Joint Genome Institute"/>
            <person name="Kuo A."/>
            <person name="Kohler A."/>
            <person name="Costa M.D."/>
            <person name="Nagy L.G."/>
            <person name="Floudas D."/>
            <person name="Copeland A."/>
            <person name="Barry K.W."/>
            <person name="Cichocki N."/>
            <person name="Veneault-Fourrey C."/>
            <person name="LaButti K."/>
            <person name="Lindquist E.A."/>
            <person name="Lipzen A."/>
            <person name="Lundell T."/>
            <person name="Morin E."/>
            <person name="Murat C."/>
            <person name="Sun H."/>
            <person name="Tunlid A."/>
            <person name="Henrissat B."/>
            <person name="Grigoriev I.V."/>
            <person name="Hibbett D.S."/>
            <person name="Martin F."/>
            <person name="Nordberg H.P."/>
            <person name="Cantor M.N."/>
            <person name="Hua S.X."/>
        </authorList>
    </citation>
    <scope>NUCLEOTIDE SEQUENCE [LARGE SCALE GENOMIC DNA]</scope>
    <source>
        <strain evidence="2 3">Marx 270</strain>
    </source>
</reference>
<evidence type="ECO:0000256" key="1">
    <source>
        <dbReference type="SAM" id="MobiDB-lite"/>
    </source>
</evidence>
<dbReference type="OrthoDB" id="2702660at2759"/>
<reference evidence="3" key="2">
    <citation type="submission" date="2015-01" db="EMBL/GenBank/DDBJ databases">
        <title>Evolutionary Origins and Diversification of the Mycorrhizal Mutualists.</title>
        <authorList>
            <consortium name="DOE Joint Genome Institute"/>
            <consortium name="Mycorrhizal Genomics Consortium"/>
            <person name="Kohler A."/>
            <person name="Kuo A."/>
            <person name="Nagy L.G."/>
            <person name="Floudas D."/>
            <person name="Copeland A."/>
            <person name="Barry K.W."/>
            <person name="Cichocki N."/>
            <person name="Veneault-Fourrey C."/>
            <person name="LaButti K."/>
            <person name="Lindquist E.A."/>
            <person name="Lipzen A."/>
            <person name="Lundell T."/>
            <person name="Morin E."/>
            <person name="Murat C."/>
            <person name="Riley R."/>
            <person name="Ohm R."/>
            <person name="Sun H."/>
            <person name="Tunlid A."/>
            <person name="Henrissat B."/>
            <person name="Grigoriev I.V."/>
            <person name="Hibbett D.S."/>
            <person name="Martin F."/>
        </authorList>
    </citation>
    <scope>NUCLEOTIDE SEQUENCE [LARGE SCALE GENOMIC DNA]</scope>
    <source>
        <strain evidence="3">Marx 270</strain>
    </source>
</reference>
<name>A0A0C3NJJ0_PISTI</name>
<keyword evidence="3" id="KW-1185">Reference proteome</keyword>
<evidence type="ECO:0000313" key="2">
    <source>
        <dbReference type="EMBL" id="KIN95553.1"/>
    </source>
</evidence>